<organism evidence="1 2">
    <name type="scientific">Kyrpidia spormannii</name>
    <dbReference type="NCBI Taxonomy" id="2055160"/>
    <lineage>
        <taxon>Bacteria</taxon>
        <taxon>Bacillati</taxon>
        <taxon>Bacillota</taxon>
        <taxon>Bacilli</taxon>
        <taxon>Bacillales</taxon>
        <taxon>Alicyclobacillaceae</taxon>
        <taxon>Kyrpidia</taxon>
    </lineage>
</organism>
<dbReference type="AlphaFoldDB" id="A0A6F9EHL8"/>
<name>A0A6F9EHL8_9BACL</name>
<reference evidence="1 2" key="1">
    <citation type="submission" date="2020-04" db="EMBL/GenBank/DDBJ databases">
        <authorList>
            <person name="Hogendoorn C."/>
        </authorList>
    </citation>
    <scope>NUCLEOTIDE SEQUENCE [LARGE SCALE GENOMIC DNA]</scope>
    <source>
        <strain evidence="1">COOX1</strain>
    </source>
</reference>
<sequence>MQRKVFHAITGPWKGRDHRSGYLYSWIPNHLSDVNQRVSPRSVLAALREAVEDSQNQPSKHETAV</sequence>
<dbReference type="EMBL" id="LR792683">
    <property type="protein sequence ID" value="CAB3395909.1"/>
    <property type="molecule type" value="Genomic_DNA"/>
</dbReference>
<dbReference type="Proteomes" id="UP000502196">
    <property type="component" value="Chromosome"/>
</dbReference>
<proteinExistence type="predicted"/>
<evidence type="ECO:0000313" key="1">
    <source>
        <dbReference type="EMBL" id="CAB3395909.1"/>
    </source>
</evidence>
<evidence type="ECO:0000313" key="2">
    <source>
        <dbReference type="Proteomes" id="UP000502196"/>
    </source>
</evidence>
<gene>
    <name evidence="1" type="ORF">COOX1_3155</name>
</gene>
<accession>A0A6F9EHL8</accession>
<protein>
    <submittedName>
        <fullName evidence="1">Uncharacterized protein</fullName>
    </submittedName>
</protein>